<dbReference type="Gene3D" id="2.30.40.10">
    <property type="entry name" value="Urease, subunit C, domain 1"/>
    <property type="match status" value="1"/>
</dbReference>
<evidence type="ECO:0000313" key="2">
    <source>
        <dbReference type="EMBL" id="SFD88305.1"/>
    </source>
</evidence>
<dbReference type="GO" id="GO:0016810">
    <property type="term" value="F:hydrolase activity, acting on carbon-nitrogen (but not peptide) bonds"/>
    <property type="evidence" value="ECO:0007669"/>
    <property type="project" value="InterPro"/>
</dbReference>
<protein>
    <submittedName>
        <fullName evidence="2">Imidazolonepropionase</fullName>
    </submittedName>
</protein>
<reference evidence="3" key="1">
    <citation type="submission" date="2016-10" db="EMBL/GenBank/DDBJ databases">
        <authorList>
            <person name="Varghese N."/>
            <person name="Submissions S."/>
        </authorList>
    </citation>
    <scope>NUCLEOTIDE SEQUENCE [LARGE SCALE GENOMIC DNA]</scope>
    <source>
        <strain evidence="3">DSM 22530</strain>
    </source>
</reference>
<dbReference type="Pfam" id="PF01979">
    <property type="entry name" value="Amidohydro_1"/>
    <property type="match status" value="1"/>
</dbReference>
<dbReference type="InterPro" id="IPR006680">
    <property type="entry name" value="Amidohydro-rel"/>
</dbReference>
<dbReference type="InterPro" id="IPR057744">
    <property type="entry name" value="OTAase-like"/>
</dbReference>
<dbReference type="OrthoDB" id="9797498at2"/>
<dbReference type="InterPro" id="IPR011059">
    <property type="entry name" value="Metal-dep_hydrolase_composite"/>
</dbReference>
<evidence type="ECO:0000259" key="1">
    <source>
        <dbReference type="Pfam" id="PF01979"/>
    </source>
</evidence>
<feature type="domain" description="Amidohydrolase-related" evidence="1">
    <location>
        <begin position="55"/>
        <end position="390"/>
    </location>
</feature>
<dbReference type="AlphaFoldDB" id="A0A1I1VZR5"/>
<dbReference type="EMBL" id="FOMR01000005">
    <property type="protein sequence ID" value="SFD88305.1"/>
    <property type="molecule type" value="Genomic_DNA"/>
</dbReference>
<dbReference type="STRING" id="640948.SAMN05216238_105119"/>
<dbReference type="Gene3D" id="3.20.20.140">
    <property type="entry name" value="Metal-dependent hydrolases"/>
    <property type="match status" value="1"/>
</dbReference>
<accession>A0A1I1VZR5</accession>
<dbReference type="InterPro" id="IPR032466">
    <property type="entry name" value="Metal_Hydrolase"/>
</dbReference>
<name>A0A1I1VZR5_9BACI</name>
<proteinExistence type="predicted"/>
<dbReference type="Proteomes" id="UP000199474">
    <property type="component" value="Unassembled WGS sequence"/>
</dbReference>
<sequence length="407" mass="43881">MITRIRNIRLITSGPDGVIDNGFITFNESEIIDLGFEDSINATKVDIEIDGNKSTILPGLMDCHVHLGMDCSPDPFKQIAQDDIAVTAYRTHQQGQQFIEAGITSVRNLGTRYNVDISYRNAIEEGIVKGPRVFAAGQPIVMTGGHGHPMATEADGKAEVKKAARQRLKAGADLLKLMATGGVLTKGTEPGSIQLSEEEIRSASIEAKHVSRTTSAHAIGCEGVKNAVRGGVTTIEHGTILDDEAIELMLEHGTYLVPTLIAASLIANKKDVVPEYMIRKTKTMVEMHKESFRKAYQAGVKIASGSDAGTPFNYPGLLVDELSIMIEEGLTPYEAITASTITAAQCVKKDSQIGSLEKGKLADLILVDGNPLEDIFALKNIQRVYRGGELMFKKPEIHNAPVGEVSG</sequence>
<organism evidence="2 3">
    <name type="scientific">Lentibacillus persicus</name>
    <dbReference type="NCBI Taxonomy" id="640948"/>
    <lineage>
        <taxon>Bacteria</taxon>
        <taxon>Bacillati</taxon>
        <taxon>Bacillota</taxon>
        <taxon>Bacilli</taxon>
        <taxon>Bacillales</taxon>
        <taxon>Bacillaceae</taxon>
        <taxon>Lentibacillus</taxon>
    </lineage>
</organism>
<dbReference type="CDD" id="cd01299">
    <property type="entry name" value="Met_dep_hydrolase_A"/>
    <property type="match status" value="1"/>
</dbReference>
<dbReference type="InterPro" id="IPR051781">
    <property type="entry name" value="Metallo-dep_Hydrolase"/>
</dbReference>
<gene>
    <name evidence="2" type="ORF">SAMN05216238_105119</name>
</gene>
<dbReference type="PANTHER" id="PTHR43135">
    <property type="entry name" value="ALPHA-D-RIBOSE 1-METHYLPHOSPHONATE 5-TRIPHOSPHATE DIPHOSPHATASE"/>
    <property type="match status" value="1"/>
</dbReference>
<evidence type="ECO:0000313" key="3">
    <source>
        <dbReference type="Proteomes" id="UP000199474"/>
    </source>
</evidence>
<dbReference type="PANTHER" id="PTHR43135:SF3">
    <property type="entry name" value="ALPHA-D-RIBOSE 1-METHYLPHOSPHONATE 5-TRIPHOSPHATE DIPHOSPHATASE"/>
    <property type="match status" value="1"/>
</dbReference>
<keyword evidence="3" id="KW-1185">Reference proteome</keyword>
<dbReference type="SUPFAM" id="SSF51338">
    <property type="entry name" value="Composite domain of metallo-dependent hydrolases"/>
    <property type="match status" value="1"/>
</dbReference>
<dbReference type="RefSeq" id="WP_090084287.1">
    <property type="nucleotide sequence ID" value="NZ_FOMR01000005.1"/>
</dbReference>
<dbReference type="SUPFAM" id="SSF51556">
    <property type="entry name" value="Metallo-dependent hydrolases"/>
    <property type="match status" value="1"/>
</dbReference>